<feature type="compositionally biased region" description="Low complexity" evidence="1">
    <location>
        <begin position="76"/>
        <end position="90"/>
    </location>
</feature>
<organism evidence="2 3">
    <name type="scientific">Hydnum rufescens UP504</name>
    <dbReference type="NCBI Taxonomy" id="1448309"/>
    <lineage>
        <taxon>Eukaryota</taxon>
        <taxon>Fungi</taxon>
        <taxon>Dikarya</taxon>
        <taxon>Basidiomycota</taxon>
        <taxon>Agaricomycotina</taxon>
        <taxon>Agaricomycetes</taxon>
        <taxon>Cantharellales</taxon>
        <taxon>Hydnaceae</taxon>
        <taxon>Hydnum</taxon>
    </lineage>
</organism>
<comment type="caution">
    <text evidence="2">The sequence shown here is derived from an EMBL/GenBank/DDBJ whole genome shotgun (WGS) entry which is preliminary data.</text>
</comment>
<evidence type="ECO:0000256" key="1">
    <source>
        <dbReference type="SAM" id="MobiDB-lite"/>
    </source>
</evidence>
<gene>
    <name evidence="2" type="ORF">BS47DRAFT_1370018</name>
</gene>
<feature type="region of interest" description="Disordered" evidence="1">
    <location>
        <begin position="174"/>
        <end position="216"/>
    </location>
</feature>
<dbReference type="AlphaFoldDB" id="A0A9P6AAP6"/>
<reference evidence="2" key="1">
    <citation type="journal article" date="2020" name="Nat. Commun.">
        <title>Large-scale genome sequencing of mycorrhizal fungi provides insights into the early evolution of symbiotic traits.</title>
        <authorList>
            <person name="Miyauchi S."/>
            <person name="Kiss E."/>
            <person name="Kuo A."/>
            <person name="Drula E."/>
            <person name="Kohler A."/>
            <person name="Sanchez-Garcia M."/>
            <person name="Morin E."/>
            <person name="Andreopoulos B."/>
            <person name="Barry K.W."/>
            <person name="Bonito G."/>
            <person name="Buee M."/>
            <person name="Carver A."/>
            <person name="Chen C."/>
            <person name="Cichocki N."/>
            <person name="Clum A."/>
            <person name="Culley D."/>
            <person name="Crous P.W."/>
            <person name="Fauchery L."/>
            <person name="Girlanda M."/>
            <person name="Hayes R.D."/>
            <person name="Keri Z."/>
            <person name="LaButti K."/>
            <person name="Lipzen A."/>
            <person name="Lombard V."/>
            <person name="Magnuson J."/>
            <person name="Maillard F."/>
            <person name="Murat C."/>
            <person name="Nolan M."/>
            <person name="Ohm R.A."/>
            <person name="Pangilinan J."/>
            <person name="Pereira M.F."/>
            <person name="Perotto S."/>
            <person name="Peter M."/>
            <person name="Pfister S."/>
            <person name="Riley R."/>
            <person name="Sitrit Y."/>
            <person name="Stielow J.B."/>
            <person name="Szollosi G."/>
            <person name="Zifcakova L."/>
            <person name="Stursova M."/>
            <person name="Spatafora J.W."/>
            <person name="Tedersoo L."/>
            <person name="Vaario L.M."/>
            <person name="Yamada A."/>
            <person name="Yan M."/>
            <person name="Wang P."/>
            <person name="Xu J."/>
            <person name="Bruns T."/>
            <person name="Baldrian P."/>
            <person name="Vilgalys R."/>
            <person name="Dunand C."/>
            <person name="Henrissat B."/>
            <person name="Grigoriev I.V."/>
            <person name="Hibbett D."/>
            <person name="Nagy L.G."/>
            <person name="Martin F.M."/>
        </authorList>
    </citation>
    <scope>NUCLEOTIDE SEQUENCE</scope>
    <source>
        <strain evidence="2">UP504</strain>
    </source>
</reference>
<evidence type="ECO:0000313" key="3">
    <source>
        <dbReference type="Proteomes" id="UP000886523"/>
    </source>
</evidence>
<feature type="region of interest" description="Disordered" evidence="1">
    <location>
        <begin position="30"/>
        <end position="90"/>
    </location>
</feature>
<feature type="compositionally biased region" description="Basic and acidic residues" evidence="1">
    <location>
        <begin position="174"/>
        <end position="184"/>
    </location>
</feature>
<feature type="compositionally biased region" description="Basic residues" evidence="1">
    <location>
        <begin position="59"/>
        <end position="71"/>
    </location>
</feature>
<feature type="region of interest" description="Disordered" evidence="1">
    <location>
        <begin position="240"/>
        <end position="259"/>
    </location>
</feature>
<accession>A0A9P6AAP6</accession>
<sequence length="282" mass="30451">MGSRDIVSPSDPTLLSEFWGCSVVHYGQRDESDFKRADPTSSMGRQRHLTPKAAEAKARVRAKNQTRRAPLKRSTDSGAITSGTATTGAATKAKAKIQTATRIIGEDSTMLSTYEKKIAENVAWNKSLLESLGLGGGNPLGIPEIVTRKESKAPNSEDYVLMIPELEQDRVHMDGYNDYNDKSDSNSNSDNDQGYDRDDNDGNTDLRGHGSNDMYTQENEGNIVEISSSACGPLAHKAQVSRGLASHSDHADDGNSGTSVARAVLPSLSHQLLRKSTSSLLK</sequence>
<name>A0A9P6AAP6_9AGAM</name>
<keyword evidence="3" id="KW-1185">Reference proteome</keyword>
<dbReference type="EMBL" id="MU129622">
    <property type="protein sequence ID" value="KAF9502782.1"/>
    <property type="molecule type" value="Genomic_DNA"/>
</dbReference>
<proteinExistence type="predicted"/>
<protein>
    <submittedName>
        <fullName evidence="2">Uncharacterized protein</fullName>
    </submittedName>
</protein>
<dbReference type="Proteomes" id="UP000886523">
    <property type="component" value="Unassembled WGS sequence"/>
</dbReference>
<evidence type="ECO:0000313" key="2">
    <source>
        <dbReference type="EMBL" id="KAF9502782.1"/>
    </source>
</evidence>